<name>A0ABY5PJE2_9ACTN</name>
<gene>
    <name evidence="6" type="ORF">LRS13_03080</name>
</gene>
<dbReference type="CDD" id="cd03230">
    <property type="entry name" value="ABC_DR_subfamily_A"/>
    <property type="match status" value="1"/>
</dbReference>
<dbReference type="EMBL" id="CP088295">
    <property type="protein sequence ID" value="UUY04535.1"/>
    <property type="molecule type" value="Genomic_DNA"/>
</dbReference>
<evidence type="ECO:0000259" key="5">
    <source>
        <dbReference type="PROSITE" id="PS50893"/>
    </source>
</evidence>
<evidence type="ECO:0000256" key="4">
    <source>
        <dbReference type="ARBA" id="ARBA00022840"/>
    </source>
</evidence>
<evidence type="ECO:0000313" key="7">
    <source>
        <dbReference type="Proteomes" id="UP001058860"/>
    </source>
</evidence>
<dbReference type="PROSITE" id="PS50893">
    <property type="entry name" value="ABC_TRANSPORTER_2"/>
    <property type="match status" value="1"/>
</dbReference>
<dbReference type="RefSeq" id="WP_353865015.1">
    <property type="nucleotide sequence ID" value="NZ_CP088295.1"/>
</dbReference>
<dbReference type="InterPro" id="IPR003439">
    <property type="entry name" value="ABC_transporter-like_ATP-bd"/>
</dbReference>
<evidence type="ECO:0000256" key="3">
    <source>
        <dbReference type="ARBA" id="ARBA00022741"/>
    </source>
</evidence>
<evidence type="ECO:0000313" key="6">
    <source>
        <dbReference type="EMBL" id="UUY04535.1"/>
    </source>
</evidence>
<keyword evidence="3" id="KW-0547">Nucleotide-binding</keyword>
<reference evidence="7" key="1">
    <citation type="submission" date="2021-11" db="EMBL/GenBank/DDBJ databases">
        <title>Cultivation dependent microbiological survey of springs from the worlds oldest radium mine currently devoted to the extraction of radon-saturated water.</title>
        <authorList>
            <person name="Kapinusova G."/>
            <person name="Smrhova T."/>
            <person name="Strejcek M."/>
            <person name="Suman J."/>
            <person name="Jani K."/>
            <person name="Pajer P."/>
            <person name="Uhlik O."/>
        </authorList>
    </citation>
    <scope>NUCLEOTIDE SEQUENCE [LARGE SCALE GENOMIC DNA]</scope>
    <source>
        <strain evidence="7">J379</strain>
    </source>
</reference>
<dbReference type="Gene3D" id="3.40.50.300">
    <property type="entry name" value="P-loop containing nucleotide triphosphate hydrolases"/>
    <property type="match status" value="1"/>
</dbReference>
<keyword evidence="7" id="KW-1185">Reference proteome</keyword>
<dbReference type="Pfam" id="PF00005">
    <property type="entry name" value="ABC_tran"/>
    <property type="match status" value="1"/>
</dbReference>
<feature type="domain" description="ABC transporter" evidence="5">
    <location>
        <begin position="7"/>
        <end position="225"/>
    </location>
</feature>
<evidence type="ECO:0000256" key="1">
    <source>
        <dbReference type="ARBA" id="ARBA00005417"/>
    </source>
</evidence>
<evidence type="ECO:0000256" key="2">
    <source>
        <dbReference type="ARBA" id="ARBA00022448"/>
    </source>
</evidence>
<keyword evidence="4 6" id="KW-0067">ATP-binding</keyword>
<dbReference type="PANTHER" id="PTHR43335">
    <property type="entry name" value="ABC TRANSPORTER, ATP-BINDING PROTEIN"/>
    <property type="match status" value="1"/>
</dbReference>
<dbReference type="InterPro" id="IPR027417">
    <property type="entry name" value="P-loop_NTPase"/>
</dbReference>
<dbReference type="Proteomes" id="UP001058860">
    <property type="component" value="Chromosome"/>
</dbReference>
<organism evidence="6 7">
    <name type="scientific">Svornostia abyssi</name>
    <dbReference type="NCBI Taxonomy" id="2898438"/>
    <lineage>
        <taxon>Bacteria</taxon>
        <taxon>Bacillati</taxon>
        <taxon>Actinomycetota</taxon>
        <taxon>Thermoleophilia</taxon>
        <taxon>Solirubrobacterales</taxon>
        <taxon>Baekduiaceae</taxon>
        <taxon>Svornostia</taxon>
    </lineage>
</organism>
<proteinExistence type="inferred from homology"/>
<dbReference type="SUPFAM" id="SSF52540">
    <property type="entry name" value="P-loop containing nucleoside triphosphate hydrolases"/>
    <property type="match status" value="1"/>
</dbReference>
<dbReference type="InterPro" id="IPR003593">
    <property type="entry name" value="AAA+_ATPase"/>
</dbReference>
<dbReference type="SMART" id="SM00382">
    <property type="entry name" value="AAA"/>
    <property type="match status" value="1"/>
</dbReference>
<protein>
    <submittedName>
        <fullName evidence="6">ABC transporter ATP-binding protein</fullName>
    </submittedName>
</protein>
<keyword evidence="2" id="KW-0813">Transport</keyword>
<sequence>MGSSPVVELNGLGRRFGERAALEGVTLTVPAGATVAVLGPNGAGKSTLLRILAGLLRPTEGVAQVLGSKLPDEGWAVRGRVGFLAHEPMLYRELTARENLAFHAGLFGVARERVDEVLDAVGLGARAGDRVAELSRGMTQRVSVARAVLHDPEVLLLDEPVANLDPGAAAQVAPLIGAASGRTRILTSHDPDAAVAEADLVLALRDGRAVYAGAAADVDLAGLYA</sequence>
<accession>A0ABY5PJE2</accession>
<dbReference type="GO" id="GO:0005524">
    <property type="term" value="F:ATP binding"/>
    <property type="evidence" value="ECO:0007669"/>
    <property type="project" value="UniProtKB-KW"/>
</dbReference>
<comment type="similarity">
    <text evidence="1">Belongs to the ABC transporter superfamily.</text>
</comment>